<dbReference type="EMBL" id="CP080507">
    <property type="protein sequence ID" value="QYM78903.1"/>
    <property type="molecule type" value="Genomic_DNA"/>
</dbReference>
<feature type="domain" description="Multidrug resistance protein MdtA-like barrel-sandwich hybrid" evidence="2">
    <location>
        <begin position="37"/>
        <end position="232"/>
    </location>
</feature>
<dbReference type="InterPro" id="IPR050739">
    <property type="entry name" value="MFP"/>
</dbReference>
<dbReference type="InterPro" id="IPR058634">
    <property type="entry name" value="AaeA-lik-b-barrel"/>
</dbReference>
<accession>A0A8F9TW86</accession>
<dbReference type="SUPFAM" id="SSF111369">
    <property type="entry name" value="HlyD-like secretion proteins"/>
    <property type="match status" value="1"/>
</dbReference>
<dbReference type="KEGG" id="ole:K0B96_16600"/>
<reference evidence="4" key="1">
    <citation type="submission" date="2021-08" db="EMBL/GenBank/DDBJ databases">
        <title>Genome of a novel bacterium of the phylum Verrucomicrobia, Oleiharenicola sp. KSB-15.</title>
        <authorList>
            <person name="Chung J.-H."/>
            <person name="Ahn J.-H."/>
            <person name="Yoon Y."/>
            <person name="Kim D.-Y."/>
            <person name="An S.-H."/>
            <person name="Park I."/>
            <person name="Yeon J."/>
        </authorList>
    </citation>
    <scope>NUCLEOTIDE SEQUENCE</scope>
    <source>
        <strain evidence="4">KSB-15</strain>
    </source>
</reference>
<evidence type="ECO:0000256" key="1">
    <source>
        <dbReference type="ARBA" id="ARBA00004196"/>
    </source>
</evidence>
<organism evidence="4 5">
    <name type="scientific">Horticoccus luteus</name>
    <dbReference type="NCBI Taxonomy" id="2862869"/>
    <lineage>
        <taxon>Bacteria</taxon>
        <taxon>Pseudomonadati</taxon>
        <taxon>Verrucomicrobiota</taxon>
        <taxon>Opitutia</taxon>
        <taxon>Opitutales</taxon>
        <taxon>Opitutaceae</taxon>
        <taxon>Horticoccus</taxon>
    </lineage>
</organism>
<dbReference type="Gene3D" id="2.40.50.100">
    <property type="match status" value="1"/>
</dbReference>
<dbReference type="AlphaFoldDB" id="A0A8F9TW86"/>
<dbReference type="Pfam" id="PF25963">
    <property type="entry name" value="Beta-barrel_AAEA"/>
    <property type="match status" value="1"/>
</dbReference>
<dbReference type="Gene3D" id="2.40.30.170">
    <property type="match status" value="1"/>
</dbReference>
<protein>
    <submittedName>
        <fullName evidence="4">HlyD family secretion protein</fullName>
    </submittedName>
</protein>
<evidence type="ECO:0000313" key="4">
    <source>
        <dbReference type="EMBL" id="QYM78903.1"/>
    </source>
</evidence>
<keyword evidence="5" id="KW-1185">Reference proteome</keyword>
<evidence type="ECO:0000259" key="2">
    <source>
        <dbReference type="Pfam" id="PF25917"/>
    </source>
</evidence>
<dbReference type="PANTHER" id="PTHR30386">
    <property type="entry name" value="MEMBRANE FUSION SUBUNIT OF EMRAB-TOLC MULTIDRUG EFFLUX PUMP"/>
    <property type="match status" value="1"/>
</dbReference>
<dbReference type="RefSeq" id="WP_220162069.1">
    <property type="nucleotide sequence ID" value="NZ_CP080507.1"/>
</dbReference>
<evidence type="ECO:0000313" key="5">
    <source>
        <dbReference type="Proteomes" id="UP000825051"/>
    </source>
</evidence>
<sequence>MFLLVVVLVVGGALWWLHSRHYESTDDAALDATPQRVSAQVAGRVTRVLVADNQTVAVGAVLVELDSADAQTSQQQATAARAQAAAQLAEADARKASIVAQAAQARANLGVAETKADNAANDLQRLVGLRREEAGSVSGEQWDRAVAAEKTAAAQVEAAAKGLTAAQSQVQFADSQIAAARAGQASAEAQVRHADLLYSYGQIKAQIAGRVVNKSVAPGNFVTPGTALMAIVPRGVFVTANFKETQLTLMRPGQAVEITIDAYPDLKLTGRVDSVQAGTGQAFSALPAENASGNWVKVVQRVPVKITIDHLPDDDRYTFGPGMSVSVKVTVR</sequence>
<comment type="subcellular location">
    <subcellularLocation>
        <location evidence="1">Cell envelope</location>
    </subcellularLocation>
</comment>
<dbReference type="GO" id="GO:0055085">
    <property type="term" value="P:transmembrane transport"/>
    <property type="evidence" value="ECO:0007669"/>
    <property type="project" value="InterPro"/>
</dbReference>
<dbReference type="Gene3D" id="1.10.287.470">
    <property type="entry name" value="Helix hairpin bin"/>
    <property type="match status" value="2"/>
</dbReference>
<dbReference type="PANTHER" id="PTHR30386:SF19">
    <property type="entry name" value="MULTIDRUG EXPORT PROTEIN EMRA-RELATED"/>
    <property type="match status" value="1"/>
</dbReference>
<feature type="domain" description="p-hydroxybenzoic acid efflux pump subunit AaeA-like beta-barrel" evidence="3">
    <location>
        <begin position="237"/>
        <end position="327"/>
    </location>
</feature>
<dbReference type="InterPro" id="IPR058625">
    <property type="entry name" value="MdtA-like_BSH"/>
</dbReference>
<evidence type="ECO:0000259" key="3">
    <source>
        <dbReference type="Pfam" id="PF25963"/>
    </source>
</evidence>
<proteinExistence type="predicted"/>
<dbReference type="GO" id="GO:0030313">
    <property type="term" value="C:cell envelope"/>
    <property type="evidence" value="ECO:0007669"/>
    <property type="project" value="UniProtKB-SubCell"/>
</dbReference>
<name>A0A8F9TW86_9BACT</name>
<dbReference type="Proteomes" id="UP000825051">
    <property type="component" value="Chromosome"/>
</dbReference>
<dbReference type="Pfam" id="PF25917">
    <property type="entry name" value="BSH_RND"/>
    <property type="match status" value="1"/>
</dbReference>
<gene>
    <name evidence="4" type="ORF">K0B96_16600</name>
</gene>